<comment type="catalytic activity">
    <reaction evidence="7 12 14">
        <text>meso-2,6-diaminopimelate + H(+) = L-lysine + CO2</text>
        <dbReference type="Rhea" id="RHEA:15101"/>
        <dbReference type="ChEBI" id="CHEBI:15378"/>
        <dbReference type="ChEBI" id="CHEBI:16526"/>
        <dbReference type="ChEBI" id="CHEBI:32551"/>
        <dbReference type="ChEBI" id="CHEBI:57791"/>
        <dbReference type="EC" id="4.1.1.20"/>
    </reaction>
</comment>
<feature type="modified residue" description="N6-(pyridoxal phosphate)lysine" evidence="12 13">
    <location>
        <position position="65"/>
    </location>
</feature>
<evidence type="ECO:0000256" key="8">
    <source>
        <dbReference type="ARBA" id="ARBA00060643"/>
    </source>
</evidence>
<evidence type="ECO:0000256" key="14">
    <source>
        <dbReference type="RuleBase" id="RU003738"/>
    </source>
</evidence>
<dbReference type="Pfam" id="PF00278">
    <property type="entry name" value="Orn_DAP_Arg_deC"/>
    <property type="match status" value="1"/>
</dbReference>
<evidence type="ECO:0000256" key="10">
    <source>
        <dbReference type="ARBA" id="ARBA00066427"/>
    </source>
</evidence>
<dbReference type="PANTHER" id="PTHR43727:SF2">
    <property type="entry name" value="GROUP IV DECARBOXYLASE"/>
    <property type="match status" value="1"/>
</dbReference>
<evidence type="ECO:0000256" key="3">
    <source>
        <dbReference type="ARBA" id="ARBA00022793"/>
    </source>
</evidence>
<name>A0AA46E0S3_9FUSO</name>
<dbReference type="Gene3D" id="3.20.20.10">
    <property type="entry name" value="Alanine racemase"/>
    <property type="match status" value="1"/>
</dbReference>
<feature type="domain" description="Orn/DAP/Arg decarboxylase 2 N-terminal" evidence="16">
    <location>
        <begin position="41"/>
        <end position="296"/>
    </location>
</feature>
<dbReference type="SUPFAM" id="SSF50621">
    <property type="entry name" value="Alanine racemase C-terminal domain-like"/>
    <property type="match status" value="1"/>
</dbReference>
<keyword evidence="5 12" id="KW-0457">Lysine biosynthesis</keyword>
<dbReference type="AlphaFoldDB" id="A0AA46E0S3"/>
<evidence type="ECO:0000259" key="16">
    <source>
        <dbReference type="Pfam" id="PF02784"/>
    </source>
</evidence>
<keyword evidence="3 12" id="KW-0210">Decarboxylase</keyword>
<dbReference type="FunFam" id="2.40.37.10:FF:000003">
    <property type="entry name" value="Diaminopimelate decarboxylase"/>
    <property type="match status" value="1"/>
</dbReference>
<dbReference type="Proteomes" id="UP000294678">
    <property type="component" value="Unassembled WGS sequence"/>
</dbReference>
<dbReference type="InterPro" id="IPR029066">
    <property type="entry name" value="PLP-binding_barrel"/>
</dbReference>
<feature type="active site" description="Proton donor" evidence="13">
    <location>
        <position position="360"/>
    </location>
</feature>
<evidence type="ECO:0000259" key="15">
    <source>
        <dbReference type="Pfam" id="PF00278"/>
    </source>
</evidence>
<dbReference type="InterPro" id="IPR002986">
    <property type="entry name" value="DAP_deCOOHase_LysA"/>
</dbReference>
<keyword evidence="2 12" id="KW-0028">Amino-acid biosynthesis</keyword>
<organism evidence="17 18">
    <name type="scientific">Hypnocyclicus thermotrophus</name>
    <dbReference type="NCBI Taxonomy" id="1627895"/>
    <lineage>
        <taxon>Bacteria</taxon>
        <taxon>Fusobacteriati</taxon>
        <taxon>Fusobacteriota</taxon>
        <taxon>Fusobacteriia</taxon>
        <taxon>Fusobacteriales</taxon>
        <taxon>Fusobacteriaceae</taxon>
        <taxon>Hypnocyclicus</taxon>
    </lineage>
</organism>
<evidence type="ECO:0000256" key="6">
    <source>
        <dbReference type="ARBA" id="ARBA00023239"/>
    </source>
</evidence>
<comment type="pathway">
    <text evidence="8 12 14">Amino-acid biosynthesis; L-lysine biosynthesis via DAP pathway; L-lysine from DL-2,6-diaminopimelate: step 1/1.</text>
</comment>
<dbReference type="PRINTS" id="PR01179">
    <property type="entry name" value="ODADCRBXLASE"/>
</dbReference>
<gene>
    <name evidence="12" type="primary">lysA</name>
    <name evidence="17" type="ORF">EV215_0158</name>
</gene>
<dbReference type="PANTHER" id="PTHR43727">
    <property type="entry name" value="DIAMINOPIMELATE DECARBOXYLASE"/>
    <property type="match status" value="1"/>
</dbReference>
<comment type="function">
    <text evidence="12">Specifically catalyzes the decarboxylation of meso-diaminopimelate (meso-DAP) to L-lysine.</text>
</comment>
<dbReference type="SUPFAM" id="SSF51419">
    <property type="entry name" value="PLP-binding barrel"/>
    <property type="match status" value="1"/>
</dbReference>
<dbReference type="HAMAP" id="MF_02120">
    <property type="entry name" value="LysA"/>
    <property type="match status" value="1"/>
</dbReference>
<keyword evidence="18" id="KW-1185">Reference proteome</keyword>
<feature type="binding site" evidence="12">
    <location>
        <position position="333"/>
    </location>
    <ligand>
        <name>substrate</name>
    </ligand>
</feature>
<proteinExistence type="inferred from homology"/>
<dbReference type="GO" id="GO:0030170">
    <property type="term" value="F:pyridoxal phosphate binding"/>
    <property type="evidence" value="ECO:0007669"/>
    <property type="project" value="UniProtKB-UniRule"/>
</dbReference>
<dbReference type="FunFam" id="3.20.20.10:FF:000003">
    <property type="entry name" value="Diaminopimelate decarboxylase"/>
    <property type="match status" value="1"/>
</dbReference>
<dbReference type="Gene3D" id="2.40.37.10">
    <property type="entry name" value="Lyase, Ornithine Decarboxylase, Chain A, domain 1"/>
    <property type="match status" value="1"/>
</dbReference>
<dbReference type="RefSeq" id="WP_134111941.1">
    <property type="nucleotide sequence ID" value="NZ_SOBG01000001.1"/>
</dbReference>
<dbReference type="EC" id="4.1.1.20" evidence="10 12"/>
<keyword evidence="4 12" id="KW-0663">Pyridoxal phosphate</keyword>
<feature type="binding site" evidence="12">
    <location>
        <position position="292"/>
    </location>
    <ligand>
        <name>substrate</name>
    </ligand>
</feature>
<comment type="cofactor">
    <cofactor evidence="1 12 13 14">
        <name>pyridoxal 5'-phosphate</name>
        <dbReference type="ChEBI" id="CHEBI:597326"/>
    </cofactor>
</comment>
<comment type="similarity">
    <text evidence="9 12">Belongs to the Orn/Lys/Arg decarboxylase class-II family. LysA subfamily.</text>
</comment>
<protein>
    <recommendedName>
        <fullName evidence="11 12">Diaminopimelate decarboxylase</fullName>
        <shortName evidence="12">DAP decarboxylase</shortName>
        <shortName evidence="12">DAPDC</shortName>
        <ecNumber evidence="10 12">4.1.1.20</ecNumber>
    </recommendedName>
</protein>
<dbReference type="InterPro" id="IPR022643">
    <property type="entry name" value="De-COase2_C"/>
</dbReference>
<feature type="binding site" evidence="12">
    <location>
        <position position="329"/>
    </location>
    <ligand>
        <name>substrate</name>
    </ligand>
</feature>
<evidence type="ECO:0000256" key="5">
    <source>
        <dbReference type="ARBA" id="ARBA00023154"/>
    </source>
</evidence>
<comment type="caution">
    <text evidence="17">The sequence shown here is derived from an EMBL/GenBank/DDBJ whole genome shotgun (WGS) entry which is preliminary data.</text>
</comment>
<keyword evidence="6 12" id="KW-0456">Lyase</keyword>
<evidence type="ECO:0000256" key="13">
    <source>
        <dbReference type="PIRSR" id="PIRSR600183-50"/>
    </source>
</evidence>
<evidence type="ECO:0000256" key="1">
    <source>
        <dbReference type="ARBA" id="ARBA00001933"/>
    </source>
</evidence>
<feature type="binding site" evidence="12">
    <location>
        <position position="389"/>
    </location>
    <ligand>
        <name>substrate</name>
    </ligand>
</feature>
<dbReference type="NCBIfam" id="TIGR01048">
    <property type="entry name" value="lysA"/>
    <property type="match status" value="1"/>
</dbReference>
<feature type="binding site" evidence="12">
    <location>
        <begin position="289"/>
        <end position="292"/>
    </location>
    <ligand>
        <name>pyridoxal 5'-phosphate</name>
        <dbReference type="ChEBI" id="CHEBI:597326"/>
    </ligand>
</feature>
<evidence type="ECO:0000313" key="18">
    <source>
        <dbReference type="Proteomes" id="UP000294678"/>
    </source>
</evidence>
<dbReference type="InterPro" id="IPR000183">
    <property type="entry name" value="Orn/DAP/Arg_de-COase"/>
</dbReference>
<dbReference type="InterPro" id="IPR022644">
    <property type="entry name" value="De-COase2_N"/>
</dbReference>
<evidence type="ECO:0000313" key="17">
    <source>
        <dbReference type="EMBL" id="TDT72358.1"/>
    </source>
</evidence>
<evidence type="ECO:0000256" key="2">
    <source>
        <dbReference type="ARBA" id="ARBA00022605"/>
    </source>
</evidence>
<evidence type="ECO:0000256" key="11">
    <source>
        <dbReference type="ARBA" id="ARBA00074972"/>
    </source>
</evidence>
<evidence type="ECO:0000256" key="9">
    <source>
        <dbReference type="ARBA" id="ARBA00060983"/>
    </source>
</evidence>
<dbReference type="InterPro" id="IPR009006">
    <property type="entry name" value="Ala_racemase/Decarboxylase_C"/>
</dbReference>
<feature type="binding site" evidence="12">
    <location>
        <position position="247"/>
    </location>
    <ligand>
        <name>pyridoxal 5'-phosphate</name>
        <dbReference type="ChEBI" id="CHEBI:597326"/>
    </ligand>
</feature>
<dbReference type="GO" id="GO:0009089">
    <property type="term" value="P:lysine biosynthetic process via diaminopimelate"/>
    <property type="evidence" value="ECO:0007669"/>
    <property type="project" value="UniProtKB-UniRule"/>
</dbReference>
<feature type="domain" description="Orn/DAP/Arg decarboxylase 2 C-terminal" evidence="15">
    <location>
        <begin position="36"/>
        <end position="387"/>
    </location>
</feature>
<dbReference type="Pfam" id="PF02784">
    <property type="entry name" value="Orn_Arg_deC_N"/>
    <property type="match status" value="1"/>
</dbReference>
<dbReference type="GO" id="GO:0008836">
    <property type="term" value="F:diaminopimelate decarboxylase activity"/>
    <property type="evidence" value="ECO:0007669"/>
    <property type="project" value="UniProtKB-UniRule"/>
</dbReference>
<dbReference type="PRINTS" id="PR01181">
    <property type="entry name" value="DAPDCRBXLASE"/>
</dbReference>
<feature type="binding site" evidence="12">
    <location>
        <position position="389"/>
    </location>
    <ligand>
        <name>pyridoxal 5'-phosphate</name>
        <dbReference type="ChEBI" id="CHEBI:597326"/>
    </ligand>
</feature>
<comment type="subunit">
    <text evidence="12">Homodimer.</text>
</comment>
<evidence type="ECO:0000256" key="4">
    <source>
        <dbReference type="ARBA" id="ARBA00022898"/>
    </source>
</evidence>
<reference evidence="17 18" key="1">
    <citation type="submission" date="2019-03" db="EMBL/GenBank/DDBJ databases">
        <title>Genomic Encyclopedia of Type Strains, Phase IV (KMG-IV): sequencing the most valuable type-strain genomes for metagenomic binning, comparative biology and taxonomic classification.</title>
        <authorList>
            <person name="Goeker M."/>
        </authorList>
    </citation>
    <scope>NUCLEOTIDE SEQUENCE [LARGE SCALE GENOMIC DNA]</scope>
    <source>
        <strain evidence="17 18">DSM 100055</strain>
    </source>
</reference>
<dbReference type="EMBL" id="SOBG01000001">
    <property type="protein sequence ID" value="TDT72358.1"/>
    <property type="molecule type" value="Genomic_DNA"/>
</dbReference>
<accession>A0AA46E0S3</accession>
<dbReference type="CDD" id="cd06828">
    <property type="entry name" value="PLPDE_III_DapDC"/>
    <property type="match status" value="1"/>
</dbReference>
<evidence type="ECO:0000256" key="7">
    <source>
        <dbReference type="ARBA" id="ARBA00050464"/>
    </source>
</evidence>
<sequence length="434" mass="49004">MKLFGSMENINGVLHIGGLSVNSLVNTYGSPLYVIDREHVENIIELMKNSFKSKKFSTEIAYASKAFINKAMCQFVNAKGLSLDVVSDGELYTAKLANFPSEKIYMHGNNKTDEELRMAIEYNVGTIVVDSKEEFFKLSKLAEISNKTVNVILRVNPGIDAHTHEYIQTSKFDSKFGESIFDDSVITLIKNMINHDYINFLGFHCHIGSQIFDEKPFYAEAEVMLDFIKKVEKLLNYKIKVLNLGGGFGIYYSSEDDPIDLDIFLKKIIEILENKLEEKNLNIEKVAIEPGRSIIANSGVTLYKVGSTKTTYSGKKYIFVDGGMTDNIRPALYQAEYEGVIANRLNDTTCDTYTVAGKCCESGDILIKNKNFVIPNNNDILAVFSTGAYNYSMASNYNRLKKPAVIMVKDKKVNLIVKRETYEDLIRNDLDFEE</sequence>
<evidence type="ECO:0000256" key="12">
    <source>
        <dbReference type="HAMAP-Rule" id="MF_02120"/>
    </source>
</evidence>
<feature type="binding site" evidence="12">
    <location>
        <position position="361"/>
    </location>
    <ligand>
        <name>substrate</name>
    </ligand>
</feature>